<evidence type="ECO:0000256" key="2">
    <source>
        <dbReference type="ARBA" id="ARBA00022679"/>
    </source>
</evidence>
<feature type="domain" description="Protein arginine N-methyltransferase" evidence="5">
    <location>
        <begin position="394"/>
        <end position="524"/>
    </location>
</feature>
<dbReference type="GO" id="GO:0032259">
    <property type="term" value="P:methylation"/>
    <property type="evidence" value="ECO:0007669"/>
    <property type="project" value="UniProtKB-KW"/>
</dbReference>
<evidence type="ECO:0000256" key="3">
    <source>
        <dbReference type="ARBA" id="ARBA00022691"/>
    </source>
</evidence>
<dbReference type="AlphaFoldDB" id="A0A248JMA1"/>
<proteinExistence type="predicted"/>
<organism evidence="6 7">
    <name type="scientific">Nitrospirillum viridazoti CBAmc</name>
    <dbReference type="NCBI Taxonomy" id="1441467"/>
    <lineage>
        <taxon>Bacteria</taxon>
        <taxon>Pseudomonadati</taxon>
        <taxon>Pseudomonadota</taxon>
        <taxon>Alphaproteobacteria</taxon>
        <taxon>Rhodospirillales</taxon>
        <taxon>Azospirillaceae</taxon>
        <taxon>Nitrospirillum</taxon>
        <taxon>Nitrospirillum viridazoti</taxon>
    </lineage>
</organism>
<dbReference type="InterPro" id="IPR025799">
    <property type="entry name" value="Arg_MeTrfase"/>
</dbReference>
<dbReference type="Pfam" id="PF22528">
    <property type="entry name" value="PRMT_C"/>
    <property type="match status" value="1"/>
</dbReference>
<gene>
    <name evidence="6" type="ORF">Y958_02715</name>
</gene>
<dbReference type="InterPro" id="IPR011990">
    <property type="entry name" value="TPR-like_helical_dom_sf"/>
</dbReference>
<dbReference type="SMART" id="SM00028">
    <property type="entry name" value="TPR"/>
    <property type="match status" value="6"/>
</dbReference>
<sequence length="540" mass="59466">MSFVQDCVDLSRQHLMAGFLAEAEMSCRTALATEPVHAEATHLLGVIALKANRPIEANDLFERAIALDGENFQYHNSRGVLLYGCRQFEMAEACFRTAVTLNPDDAISQNNLGNALRALGRLAEAEARFREAVEINPRYAEAHNNLGNTLRELGNLEEAEFCLRHSLGLLPDNLDALYNLGTLLLYTGRLEEAGGLFAQVLAADSSRYEAAICLAQVFQGQDRTEDAVALLTGVQTRLPENQAVQYALQLLRSTQVPAWHIPRLNDHERNDAYEAALLRAIRPGDLVLELGAGSALVSMMAARAGAARVIASEPLAALATVARETVALNGYADRITIVSKKPQDLKLGVDLPRPADVLVSDIVNVGMLAPDMLAILDHARRNLARPGARVIPAAATVWAQLIQADDLRNVSPIRSVSGFDMSRFDQFRAPGYQQIDLATDTHQMLSDPFPAWFFDFRVSMPDSDLKSLTIQATKPGLVQGVAFWFDLHMDEEVVYSSRSAARTNHWKQAVYFFGHDFPVAQGQPMLLGTGYDRTQIHFFI</sequence>
<dbReference type="EMBL" id="CP022110">
    <property type="protein sequence ID" value="ASG19863.1"/>
    <property type="molecule type" value="Genomic_DNA"/>
</dbReference>
<dbReference type="InterPro" id="IPR029063">
    <property type="entry name" value="SAM-dependent_MTases_sf"/>
</dbReference>
<keyword evidence="2" id="KW-0808">Transferase</keyword>
<dbReference type="PROSITE" id="PS51678">
    <property type="entry name" value="SAM_MT_PRMT"/>
    <property type="match status" value="1"/>
</dbReference>
<feature type="repeat" description="TPR" evidence="4">
    <location>
        <begin position="38"/>
        <end position="71"/>
    </location>
</feature>
<dbReference type="PROSITE" id="PS50005">
    <property type="entry name" value="TPR"/>
    <property type="match status" value="3"/>
</dbReference>
<evidence type="ECO:0000313" key="7">
    <source>
        <dbReference type="Proteomes" id="UP000197153"/>
    </source>
</evidence>
<dbReference type="InterPro" id="IPR055135">
    <property type="entry name" value="PRMT_dom"/>
</dbReference>
<dbReference type="GO" id="GO:0016274">
    <property type="term" value="F:protein-arginine N-methyltransferase activity"/>
    <property type="evidence" value="ECO:0007669"/>
    <property type="project" value="InterPro"/>
</dbReference>
<dbReference type="SUPFAM" id="SSF53335">
    <property type="entry name" value="S-adenosyl-L-methionine-dependent methyltransferases"/>
    <property type="match status" value="1"/>
</dbReference>
<dbReference type="InterPro" id="IPR019734">
    <property type="entry name" value="TPR_rpt"/>
</dbReference>
<keyword evidence="4" id="KW-0802">TPR repeat</keyword>
<dbReference type="Gene3D" id="3.40.50.150">
    <property type="entry name" value="Vaccinia Virus protein VP39"/>
    <property type="match status" value="1"/>
</dbReference>
<dbReference type="Proteomes" id="UP000197153">
    <property type="component" value="Chromosome 1"/>
</dbReference>
<name>A0A248JMA1_9PROT</name>
<evidence type="ECO:0000256" key="1">
    <source>
        <dbReference type="ARBA" id="ARBA00022603"/>
    </source>
</evidence>
<reference evidence="6 7" key="1">
    <citation type="submission" date="2017-06" db="EMBL/GenBank/DDBJ databases">
        <title>Complete genome sequence of Nitrospirillum amazonense strain CBAmC, an endophytic nitrogen-fixing and plant growth-promoting bacterium, isolated from sugarcane.</title>
        <authorList>
            <person name="Schwab S."/>
            <person name="dos Santos Teixeira K.R."/>
            <person name="Simoes Araujo J.L."/>
            <person name="Soares Vidal M."/>
            <person name="Borges de Freitas H.R."/>
            <person name="Rivello Crivelaro A.L."/>
            <person name="Bueno de Camargo Nunes A."/>
            <person name="dos Santos C.M."/>
            <person name="Palmeira da Silva Rosa D."/>
            <person name="da Silva Padilha D."/>
            <person name="da Silva E."/>
            <person name="Araujo Terra L."/>
            <person name="Soares Mendes V."/>
            <person name="Farinelli L."/>
            <person name="Magalhaes Cruz L."/>
            <person name="Baldani J.I."/>
        </authorList>
    </citation>
    <scope>NUCLEOTIDE SEQUENCE [LARGE SCALE GENOMIC DNA]</scope>
    <source>
        <strain evidence="6 7">CBAmC</strain>
    </source>
</reference>
<dbReference type="RefSeq" id="WP_088870811.1">
    <property type="nucleotide sequence ID" value="NZ_CP022110.1"/>
</dbReference>
<feature type="repeat" description="TPR" evidence="4">
    <location>
        <begin position="106"/>
        <end position="139"/>
    </location>
</feature>
<dbReference type="PANTHER" id="PTHR11006:SF4">
    <property type="entry name" value="PROTEIN ARGININE N-METHYLTRANSFERASE 7"/>
    <property type="match status" value="1"/>
</dbReference>
<protein>
    <recommendedName>
        <fullName evidence="5">Protein arginine N-methyltransferase domain-containing protein</fullName>
    </recommendedName>
</protein>
<dbReference type="SUPFAM" id="SSF48452">
    <property type="entry name" value="TPR-like"/>
    <property type="match status" value="1"/>
</dbReference>
<keyword evidence="1" id="KW-0489">Methyltransferase</keyword>
<evidence type="ECO:0000259" key="5">
    <source>
        <dbReference type="Pfam" id="PF22528"/>
    </source>
</evidence>
<dbReference type="Pfam" id="PF13432">
    <property type="entry name" value="TPR_16"/>
    <property type="match status" value="1"/>
</dbReference>
<keyword evidence="7" id="KW-1185">Reference proteome</keyword>
<dbReference type="Pfam" id="PF06325">
    <property type="entry name" value="PrmA"/>
    <property type="match status" value="1"/>
</dbReference>
<evidence type="ECO:0000313" key="6">
    <source>
        <dbReference type="EMBL" id="ASG19863.1"/>
    </source>
</evidence>
<feature type="repeat" description="TPR" evidence="4">
    <location>
        <begin position="140"/>
        <end position="173"/>
    </location>
</feature>
<dbReference type="GO" id="GO:0042054">
    <property type="term" value="F:histone methyltransferase activity"/>
    <property type="evidence" value="ECO:0007669"/>
    <property type="project" value="TreeGrafter"/>
</dbReference>
<dbReference type="KEGG" id="nao:Y958_02715"/>
<dbReference type="PANTHER" id="PTHR11006">
    <property type="entry name" value="PROTEIN ARGININE N-METHYLTRANSFERASE"/>
    <property type="match status" value="1"/>
</dbReference>
<dbReference type="Gene3D" id="1.25.40.10">
    <property type="entry name" value="Tetratricopeptide repeat domain"/>
    <property type="match status" value="3"/>
</dbReference>
<dbReference type="Pfam" id="PF13414">
    <property type="entry name" value="TPR_11"/>
    <property type="match status" value="1"/>
</dbReference>
<accession>A0A248JMA1</accession>
<evidence type="ECO:0000256" key="4">
    <source>
        <dbReference type="PROSITE-ProRule" id="PRU00339"/>
    </source>
</evidence>
<keyword evidence="3" id="KW-0949">S-adenosyl-L-methionine</keyword>
<dbReference type="Gene3D" id="2.70.160.11">
    <property type="entry name" value="Hnrnp arginine n-methyltransferase1"/>
    <property type="match status" value="1"/>
</dbReference>